<protein>
    <submittedName>
        <fullName evidence="2">Uncharacterized protein</fullName>
    </submittedName>
</protein>
<proteinExistence type="predicted"/>
<reference evidence="2" key="1">
    <citation type="journal article" date="2022" name="bioRxiv">
        <title>Sequencing and chromosome-scale assembly of the giantPleurodeles waltlgenome.</title>
        <authorList>
            <person name="Brown T."/>
            <person name="Elewa A."/>
            <person name="Iarovenko S."/>
            <person name="Subramanian E."/>
            <person name="Araus A.J."/>
            <person name="Petzold A."/>
            <person name="Susuki M."/>
            <person name="Suzuki K.-i.T."/>
            <person name="Hayashi T."/>
            <person name="Toyoda A."/>
            <person name="Oliveira C."/>
            <person name="Osipova E."/>
            <person name="Leigh N.D."/>
            <person name="Simon A."/>
            <person name="Yun M.H."/>
        </authorList>
    </citation>
    <scope>NUCLEOTIDE SEQUENCE</scope>
    <source>
        <strain evidence="2">20211129_DDA</strain>
        <tissue evidence="2">Liver</tissue>
    </source>
</reference>
<name>A0AAV7V8K0_PLEWA</name>
<evidence type="ECO:0000313" key="2">
    <source>
        <dbReference type="EMBL" id="KAJ1196404.1"/>
    </source>
</evidence>
<comment type="caution">
    <text evidence="2">The sequence shown here is derived from an EMBL/GenBank/DDBJ whole genome shotgun (WGS) entry which is preliminary data.</text>
</comment>
<keyword evidence="1" id="KW-0732">Signal</keyword>
<dbReference type="Proteomes" id="UP001066276">
    <property type="component" value="Chromosome 2_1"/>
</dbReference>
<feature type="signal peptide" evidence="1">
    <location>
        <begin position="1"/>
        <end position="22"/>
    </location>
</feature>
<organism evidence="2 3">
    <name type="scientific">Pleurodeles waltl</name>
    <name type="common">Iberian ribbed newt</name>
    <dbReference type="NCBI Taxonomy" id="8319"/>
    <lineage>
        <taxon>Eukaryota</taxon>
        <taxon>Metazoa</taxon>
        <taxon>Chordata</taxon>
        <taxon>Craniata</taxon>
        <taxon>Vertebrata</taxon>
        <taxon>Euteleostomi</taxon>
        <taxon>Amphibia</taxon>
        <taxon>Batrachia</taxon>
        <taxon>Caudata</taxon>
        <taxon>Salamandroidea</taxon>
        <taxon>Salamandridae</taxon>
        <taxon>Pleurodelinae</taxon>
        <taxon>Pleurodeles</taxon>
    </lineage>
</organism>
<evidence type="ECO:0000256" key="1">
    <source>
        <dbReference type="SAM" id="SignalP"/>
    </source>
</evidence>
<sequence>MSWNYSCAELLGLPGLWGSLLADLLELQLRGAAWPSWVMGLLTSRSPGTTAAWSCLDFLGYGAPWLWGSLLADLLELQLVGAAWPSWVMGAPWSWGLLGLVLAAPEGLGLRQADDLASALLEELEGTLLQFVAVQEQPGPR</sequence>
<dbReference type="AlphaFoldDB" id="A0AAV7V8K0"/>
<evidence type="ECO:0000313" key="3">
    <source>
        <dbReference type="Proteomes" id="UP001066276"/>
    </source>
</evidence>
<keyword evidence="3" id="KW-1185">Reference proteome</keyword>
<gene>
    <name evidence="2" type="ORF">NDU88_000275</name>
</gene>
<feature type="chain" id="PRO_5043642026" evidence="1">
    <location>
        <begin position="23"/>
        <end position="141"/>
    </location>
</feature>
<accession>A0AAV7V8K0</accession>
<dbReference type="EMBL" id="JANPWB010000003">
    <property type="protein sequence ID" value="KAJ1196404.1"/>
    <property type="molecule type" value="Genomic_DNA"/>
</dbReference>